<feature type="region of interest" description="Disordered" evidence="1">
    <location>
        <begin position="281"/>
        <end position="306"/>
    </location>
</feature>
<feature type="compositionally biased region" description="Gly residues" evidence="1">
    <location>
        <begin position="207"/>
        <end position="226"/>
    </location>
</feature>
<comment type="caution">
    <text evidence="2">The sequence shown here is derived from an EMBL/GenBank/DDBJ whole genome shotgun (WGS) entry which is preliminary data.</text>
</comment>
<organism evidence="2 3">
    <name type="scientific">Prorocentrum cordatum</name>
    <dbReference type="NCBI Taxonomy" id="2364126"/>
    <lineage>
        <taxon>Eukaryota</taxon>
        <taxon>Sar</taxon>
        <taxon>Alveolata</taxon>
        <taxon>Dinophyceae</taxon>
        <taxon>Prorocentrales</taxon>
        <taxon>Prorocentraceae</taxon>
        <taxon>Prorocentrum</taxon>
    </lineage>
</organism>
<feature type="compositionally biased region" description="Basic residues" evidence="1">
    <location>
        <begin position="388"/>
        <end position="410"/>
    </location>
</feature>
<dbReference type="EMBL" id="CAUYUJ010009563">
    <property type="protein sequence ID" value="CAK0827140.1"/>
    <property type="molecule type" value="Genomic_DNA"/>
</dbReference>
<feature type="compositionally biased region" description="Polar residues" evidence="1">
    <location>
        <begin position="467"/>
        <end position="477"/>
    </location>
</feature>
<dbReference type="Proteomes" id="UP001189429">
    <property type="component" value="Unassembled WGS sequence"/>
</dbReference>
<sequence>MPHACGAAPLSSFVMDTMKDAMEYPATGVVLDPPSKKYLLAPDYWNYWGGPTRPFTPASKTLWVNSPPATWWEQRSEWRDTWNRLSDGEDQPARWPLKGTPPLTEKERCKPVPGLLKEPDGKPNLWWQWLEKPKGGDLGASLLDAAKSEAKAAAALPTGDPEQTECPKGIELKDPVVEHWGKPTKLAEEGKRVDEELEHPAVDDAEGGVGKGMSQGAGGSAGSGARGGEKMFDPSSPPAVTSEQDAWLRANTFRRQTLPGYPRPLLPDGLRGATPRLSRFDATNQPATMDPRLLDPPLPPNKRLYSPDKIRKKMTLKIYDGKLKGGLMKMLGEKLQEETTGGTTLESTGLSPEFSRASPTSSNATSTVRSSTYCTEISTGSPSPRSIRPARTRTRPPSRRPRRPSRRCGCRRGGPPSRRATGPTGIGSGRSSATTCTPTASQTPQGAPRRRCAGSGSSRPARPATGQRGSSGASRAR</sequence>
<evidence type="ECO:0000313" key="3">
    <source>
        <dbReference type="Proteomes" id="UP001189429"/>
    </source>
</evidence>
<evidence type="ECO:0000313" key="2">
    <source>
        <dbReference type="EMBL" id="CAK0827140.1"/>
    </source>
</evidence>
<feature type="compositionally biased region" description="Basic and acidic residues" evidence="1">
    <location>
        <begin position="188"/>
        <end position="202"/>
    </location>
</feature>
<accession>A0ABN9S9X0</accession>
<feature type="region of interest" description="Disordered" evidence="1">
    <location>
        <begin position="188"/>
        <end position="241"/>
    </location>
</feature>
<gene>
    <name evidence="2" type="ORF">PCOR1329_LOCUS26752</name>
</gene>
<name>A0ABN9S9X0_9DINO</name>
<keyword evidence="3" id="KW-1185">Reference proteome</keyword>
<proteinExistence type="predicted"/>
<feature type="region of interest" description="Disordered" evidence="1">
    <location>
        <begin position="84"/>
        <end position="105"/>
    </location>
</feature>
<protein>
    <submittedName>
        <fullName evidence="2">Uncharacterized protein</fullName>
    </submittedName>
</protein>
<evidence type="ECO:0000256" key="1">
    <source>
        <dbReference type="SAM" id="MobiDB-lite"/>
    </source>
</evidence>
<reference evidence="2" key="1">
    <citation type="submission" date="2023-10" db="EMBL/GenBank/DDBJ databases">
        <authorList>
            <person name="Chen Y."/>
            <person name="Shah S."/>
            <person name="Dougan E. K."/>
            <person name="Thang M."/>
            <person name="Chan C."/>
        </authorList>
    </citation>
    <scope>NUCLEOTIDE SEQUENCE [LARGE SCALE GENOMIC DNA]</scope>
</reference>
<feature type="region of interest" description="Disordered" evidence="1">
    <location>
        <begin position="336"/>
        <end position="477"/>
    </location>
</feature>
<feature type="compositionally biased region" description="Polar residues" evidence="1">
    <location>
        <begin position="429"/>
        <end position="445"/>
    </location>
</feature>
<feature type="compositionally biased region" description="Low complexity" evidence="1">
    <location>
        <begin position="338"/>
        <end position="350"/>
    </location>
</feature>
<feature type="compositionally biased region" description="Polar residues" evidence="1">
    <location>
        <begin position="357"/>
        <end position="379"/>
    </location>
</feature>